<accession>A0A914YJY5</accession>
<organism evidence="1 2">
    <name type="scientific">Panagrolaimus superbus</name>
    <dbReference type="NCBI Taxonomy" id="310955"/>
    <lineage>
        <taxon>Eukaryota</taxon>
        <taxon>Metazoa</taxon>
        <taxon>Ecdysozoa</taxon>
        <taxon>Nematoda</taxon>
        <taxon>Chromadorea</taxon>
        <taxon>Rhabditida</taxon>
        <taxon>Tylenchina</taxon>
        <taxon>Panagrolaimomorpha</taxon>
        <taxon>Panagrolaimoidea</taxon>
        <taxon>Panagrolaimidae</taxon>
        <taxon>Panagrolaimus</taxon>
    </lineage>
</organism>
<sequence length="231" mass="27061">MKNEEGENKWAINEYENLMNEAITEYSTIGCSEDFLKDIDKILLSKIVADICRRNPDEEICTKVLKNFNENRQNVFGKFIIKNKLIVAKEAERIRHEKLLEQKEEKEIHENLEQPKPKPKIDKPTTVAEEKEYSVKDIIADVVTGIELAKGLYNILFPENDQHSNENEMKRFKKDVQIYIDQRFKGLNTDITFITTAHNYQCCIFYNQGITWTDVLLYYRKEGGDEIVVST</sequence>
<dbReference type="WBParaSite" id="PSU_v2.g17618.t1">
    <property type="protein sequence ID" value="PSU_v2.g17618.t1"/>
    <property type="gene ID" value="PSU_v2.g17618"/>
</dbReference>
<dbReference type="AlphaFoldDB" id="A0A914YJY5"/>
<dbReference type="Proteomes" id="UP000887577">
    <property type="component" value="Unplaced"/>
</dbReference>
<keyword evidence="1" id="KW-1185">Reference proteome</keyword>
<proteinExistence type="predicted"/>
<protein>
    <submittedName>
        <fullName evidence="2">Uncharacterized protein</fullName>
    </submittedName>
</protein>
<evidence type="ECO:0000313" key="1">
    <source>
        <dbReference type="Proteomes" id="UP000887577"/>
    </source>
</evidence>
<reference evidence="2" key="1">
    <citation type="submission" date="2022-11" db="UniProtKB">
        <authorList>
            <consortium name="WormBaseParasite"/>
        </authorList>
    </citation>
    <scope>IDENTIFICATION</scope>
</reference>
<name>A0A914YJY5_9BILA</name>
<evidence type="ECO:0000313" key="2">
    <source>
        <dbReference type="WBParaSite" id="PSU_v2.g17618.t1"/>
    </source>
</evidence>